<dbReference type="PANTHER" id="PTHR43394">
    <property type="entry name" value="ATP-DEPENDENT PERMEASE MDL1, MITOCHONDRIAL"/>
    <property type="match status" value="1"/>
</dbReference>
<feature type="transmembrane region" description="Helical" evidence="8">
    <location>
        <begin position="158"/>
        <end position="178"/>
    </location>
</feature>
<evidence type="ECO:0000259" key="9">
    <source>
        <dbReference type="PROSITE" id="PS50893"/>
    </source>
</evidence>
<feature type="transmembrane region" description="Helical" evidence="8">
    <location>
        <begin position="79"/>
        <end position="99"/>
    </location>
</feature>
<evidence type="ECO:0000256" key="3">
    <source>
        <dbReference type="ARBA" id="ARBA00022741"/>
    </source>
</evidence>
<evidence type="ECO:0000259" key="10">
    <source>
        <dbReference type="PROSITE" id="PS50929"/>
    </source>
</evidence>
<dbReference type="InterPro" id="IPR003593">
    <property type="entry name" value="AAA+_ATPase"/>
</dbReference>
<reference evidence="11 12" key="1">
    <citation type="submission" date="2023-05" db="EMBL/GenBank/DDBJ databases">
        <title>Comparative genomics reveals the evidence of polycyclic aromatic hydrocarbons degradation in moderately halophilic genus Pontibacillus.</title>
        <authorList>
            <person name="Yang H."/>
            <person name="Qian Z."/>
        </authorList>
    </citation>
    <scope>NUCLEOTIDE SEQUENCE [LARGE SCALE GENOMIC DNA]</scope>
    <source>
        <strain evidence="12">HN14</strain>
    </source>
</reference>
<feature type="region of interest" description="Disordered" evidence="7">
    <location>
        <begin position="1"/>
        <end position="21"/>
    </location>
</feature>
<dbReference type="InterPro" id="IPR017871">
    <property type="entry name" value="ABC_transporter-like_CS"/>
</dbReference>
<evidence type="ECO:0000313" key="12">
    <source>
        <dbReference type="Proteomes" id="UP001236652"/>
    </source>
</evidence>
<dbReference type="SUPFAM" id="SSF90123">
    <property type="entry name" value="ABC transporter transmembrane region"/>
    <property type="match status" value="1"/>
</dbReference>
<feature type="transmembrane region" description="Helical" evidence="8">
    <location>
        <begin position="40"/>
        <end position="59"/>
    </location>
</feature>
<dbReference type="InterPro" id="IPR036640">
    <property type="entry name" value="ABC1_TM_sf"/>
</dbReference>
<evidence type="ECO:0000256" key="1">
    <source>
        <dbReference type="ARBA" id="ARBA00004651"/>
    </source>
</evidence>
<dbReference type="InterPro" id="IPR003439">
    <property type="entry name" value="ABC_transporter-like_ATP-bd"/>
</dbReference>
<dbReference type="PROSITE" id="PS00211">
    <property type="entry name" value="ABC_TRANSPORTER_1"/>
    <property type="match status" value="1"/>
</dbReference>
<gene>
    <name evidence="11" type="ORF">QNI29_20385</name>
</gene>
<dbReference type="InterPro" id="IPR011527">
    <property type="entry name" value="ABC1_TM_dom"/>
</dbReference>
<keyword evidence="4 11" id="KW-0067">ATP-binding</keyword>
<dbReference type="SMART" id="SM00382">
    <property type="entry name" value="AAA"/>
    <property type="match status" value="1"/>
</dbReference>
<dbReference type="GO" id="GO:0005524">
    <property type="term" value="F:ATP binding"/>
    <property type="evidence" value="ECO:0007669"/>
    <property type="project" value="UniProtKB-KW"/>
</dbReference>
<dbReference type="Gene3D" id="1.20.1560.10">
    <property type="entry name" value="ABC transporter type 1, transmembrane domain"/>
    <property type="match status" value="1"/>
</dbReference>
<dbReference type="Gene3D" id="3.40.50.300">
    <property type="entry name" value="P-loop containing nucleotide triphosphate hydrolases"/>
    <property type="match status" value="1"/>
</dbReference>
<feature type="compositionally biased region" description="Basic residues" evidence="7">
    <location>
        <begin position="1"/>
        <end position="14"/>
    </location>
</feature>
<evidence type="ECO:0000256" key="2">
    <source>
        <dbReference type="ARBA" id="ARBA00022692"/>
    </source>
</evidence>
<name>A0ABY8UYG8_9BACI</name>
<keyword evidence="6 8" id="KW-0472">Membrane</keyword>
<feature type="transmembrane region" description="Helical" evidence="8">
    <location>
        <begin position="184"/>
        <end position="201"/>
    </location>
</feature>
<dbReference type="CDD" id="cd18547">
    <property type="entry name" value="ABC_6TM_Tm288_like"/>
    <property type="match status" value="1"/>
</dbReference>
<keyword evidence="3" id="KW-0547">Nucleotide-binding</keyword>
<evidence type="ECO:0000256" key="4">
    <source>
        <dbReference type="ARBA" id="ARBA00022840"/>
    </source>
</evidence>
<feature type="domain" description="ABC transmembrane type-1" evidence="10">
    <location>
        <begin position="43"/>
        <end position="325"/>
    </location>
</feature>
<dbReference type="InterPro" id="IPR027417">
    <property type="entry name" value="P-loop_NTPase"/>
</dbReference>
<keyword evidence="2 8" id="KW-0812">Transmembrane</keyword>
<evidence type="ECO:0000256" key="7">
    <source>
        <dbReference type="SAM" id="MobiDB-lite"/>
    </source>
</evidence>
<dbReference type="InterPro" id="IPR039421">
    <property type="entry name" value="Type_1_exporter"/>
</dbReference>
<comment type="subcellular location">
    <subcellularLocation>
        <location evidence="1">Cell membrane</location>
        <topology evidence="1">Multi-pass membrane protein</topology>
    </subcellularLocation>
</comment>
<dbReference type="PROSITE" id="PS50929">
    <property type="entry name" value="ABC_TM1F"/>
    <property type="match status" value="1"/>
</dbReference>
<evidence type="ECO:0000313" key="11">
    <source>
        <dbReference type="EMBL" id="WIF98052.1"/>
    </source>
</evidence>
<feature type="transmembrane region" description="Helical" evidence="8">
    <location>
        <begin position="278"/>
        <end position="302"/>
    </location>
</feature>
<dbReference type="SUPFAM" id="SSF52540">
    <property type="entry name" value="P-loop containing nucleoside triphosphate hydrolases"/>
    <property type="match status" value="1"/>
</dbReference>
<dbReference type="Pfam" id="PF00664">
    <property type="entry name" value="ABC_membrane"/>
    <property type="match status" value="1"/>
</dbReference>
<dbReference type="PANTHER" id="PTHR43394:SF1">
    <property type="entry name" value="ATP-BINDING CASSETTE SUB-FAMILY B MEMBER 10, MITOCHONDRIAL"/>
    <property type="match status" value="1"/>
</dbReference>
<accession>A0ABY8UYG8</accession>
<evidence type="ECO:0000256" key="5">
    <source>
        <dbReference type="ARBA" id="ARBA00022989"/>
    </source>
</evidence>
<keyword evidence="12" id="KW-1185">Reference proteome</keyword>
<dbReference type="Pfam" id="PF00005">
    <property type="entry name" value="ABC_tran"/>
    <property type="match status" value="1"/>
</dbReference>
<protein>
    <submittedName>
        <fullName evidence="11">ABC transporter ATP-binding protein</fullName>
    </submittedName>
</protein>
<proteinExistence type="predicted"/>
<dbReference type="Proteomes" id="UP001236652">
    <property type="component" value="Chromosome"/>
</dbReference>
<feature type="domain" description="ABC transporter" evidence="9">
    <location>
        <begin position="358"/>
        <end position="592"/>
    </location>
</feature>
<keyword evidence="5 8" id="KW-1133">Transmembrane helix</keyword>
<dbReference type="PROSITE" id="PS50893">
    <property type="entry name" value="ABC_TRANSPORTER_2"/>
    <property type="match status" value="1"/>
</dbReference>
<dbReference type="CDD" id="cd03254">
    <property type="entry name" value="ABCC_Glucan_exporter_like"/>
    <property type="match status" value="1"/>
</dbReference>
<sequence>MSRTPIKSHPHARMGQKPPKINDMGATLKRIWKYVAQHKGLFILVMLMVLISSGLSLVGPYVLGLTVDRVIEKVETGELIQLFIGLGAIYLFQMIALILQNYWMIGVSQHTVYSMREHLFAHLQKLSLSYFQKQQHGELMSRLTNDMENVSRTLNSSIIQFTTSILVLIGTIGMMIWLSPILTLLTLIIVPVLVLGMKWITKRTSIYFKDQQRHLGDLNGYIEESLSGHSIIKLFSREKETMDEFNEKNAQLKTAGYWAQTYTGFIPKLMNMLNNVSFAIIVGAGGYLAVKGSISVGVIVTFTTYSRQFTRPLNDLANQFNMILSAVAGAERVFQVMDEAPEAKEGKESRLTNVKGDVRFESVSFAYEEDQATLHKIDLHAKPGDTVALVGPTGAGKTTIISLLLRFYDPDQGRILVDQKDTKQITRESLRTQMAVVLQDSFLFETSIRENIRYGKLDATNEEVEKAAQEANAHSFICKLPDGYDTILQSSGASISQGQKQLLSIARAMIKDPAILILDEATSSIDTLTEMKINDALKKLMKGRTSFVIAHRLHTIYQADQIVVLQNGSIIERGTHDQLVSHGGFYRSLVDVQFGQQVVE</sequence>
<dbReference type="EMBL" id="CP126446">
    <property type="protein sequence ID" value="WIF98052.1"/>
    <property type="molecule type" value="Genomic_DNA"/>
</dbReference>
<evidence type="ECO:0000256" key="8">
    <source>
        <dbReference type="SAM" id="Phobius"/>
    </source>
</evidence>
<dbReference type="RefSeq" id="WP_231419499.1">
    <property type="nucleotide sequence ID" value="NZ_CP126446.1"/>
</dbReference>
<organism evidence="11 12">
    <name type="scientific">Pontibacillus chungwhensis</name>
    <dbReference type="NCBI Taxonomy" id="265426"/>
    <lineage>
        <taxon>Bacteria</taxon>
        <taxon>Bacillati</taxon>
        <taxon>Bacillota</taxon>
        <taxon>Bacilli</taxon>
        <taxon>Bacillales</taxon>
        <taxon>Bacillaceae</taxon>
        <taxon>Pontibacillus</taxon>
    </lineage>
</organism>
<evidence type="ECO:0000256" key="6">
    <source>
        <dbReference type="ARBA" id="ARBA00023136"/>
    </source>
</evidence>